<proteinExistence type="inferred from homology"/>
<dbReference type="InterPro" id="IPR007213">
    <property type="entry name" value="Ppm1/Ppm2/Tcmp"/>
</dbReference>
<evidence type="ECO:0000313" key="7">
    <source>
        <dbReference type="EMBL" id="KMV17331.1"/>
    </source>
</evidence>
<dbReference type="InterPro" id="IPR029063">
    <property type="entry name" value="SAM-dependent_MTases_sf"/>
</dbReference>
<protein>
    <recommendedName>
        <fullName evidence="6">S-adenosyl-L-methionine-dependent methyltransferase</fullName>
        <ecNumber evidence="6">2.1.1.-</ecNumber>
    </recommendedName>
</protein>
<reference evidence="7 8" key="1">
    <citation type="submission" date="2015-06" db="EMBL/GenBank/DDBJ databases">
        <title>Genome sequence of Mycobacterium conceptionense strain MLE.</title>
        <authorList>
            <person name="Greninger A.L."/>
            <person name="Cunningham G."/>
            <person name="Chiu C.Y."/>
            <person name="Miller S."/>
        </authorList>
    </citation>
    <scope>NUCLEOTIDE SEQUENCE [LARGE SCALE GENOMIC DNA]</scope>
    <source>
        <strain evidence="7 8">MLE</strain>
    </source>
</reference>
<comment type="caution">
    <text evidence="7">The sequence shown here is derived from an EMBL/GenBank/DDBJ whole genome shotgun (WGS) entry which is preliminary data.</text>
</comment>
<dbReference type="PANTHER" id="PTHR43619">
    <property type="entry name" value="S-ADENOSYL-L-METHIONINE-DEPENDENT METHYLTRANSFERASE YKTD-RELATED"/>
    <property type="match status" value="1"/>
</dbReference>
<accession>A0A0J8U7F7</accession>
<evidence type="ECO:0000256" key="3">
    <source>
        <dbReference type="ARBA" id="ARBA00022603"/>
    </source>
</evidence>
<dbReference type="SUPFAM" id="SSF53335">
    <property type="entry name" value="S-adenosyl-L-methionine-dependent methyltransferases"/>
    <property type="match status" value="1"/>
</dbReference>
<comment type="function">
    <text evidence="1 6">Exhibits S-adenosyl-L-methionine-dependent methyltransferase activity.</text>
</comment>
<dbReference type="PATRIC" id="fig|451644.5.peg.3507"/>
<gene>
    <name evidence="7" type="ORF">ACT17_16965</name>
</gene>
<organism evidence="7 8">
    <name type="scientific">Mycolicibacterium conceptionense</name>
    <dbReference type="NCBI Taxonomy" id="451644"/>
    <lineage>
        <taxon>Bacteria</taxon>
        <taxon>Bacillati</taxon>
        <taxon>Actinomycetota</taxon>
        <taxon>Actinomycetes</taxon>
        <taxon>Mycobacteriales</taxon>
        <taxon>Mycobacteriaceae</taxon>
        <taxon>Mycolicibacterium</taxon>
    </lineage>
</organism>
<evidence type="ECO:0000313" key="8">
    <source>
        <dbReference type="Proteomes" id="UP000037594"/>
    </source>
</evidence>
<name>A0A0J8U7F7_9MYCO</name>
<dbReference type="OrthoDB" id="9806164at2"/>
<dbReference type="PANTHER" id="PTHR43619:SF2">
    <property type="entry name" value="S-ADENOSYL-L-METHIONINE-DEPENDENT METHYLTRANSFERASES SUPERFAMILY PROTEIN"/>
    <property type="match status" value="1"/>
</dbReference>
<dbReference type="RefSeq" id="WP_043368470.1">
    <property type="nucleotide sequence ID" value="NZ_AGSZ01000269.1"/>
</dbReference>
<keyword evidence="5 6" id="KW-0949">S-adenosyl-L-methionine</keyword>
<dbReference type="InterPro" id="IPR011610">
    <property type="entry name" value="SAM_mthyl_Trfase_ML2640-like"/>
</dbReference>
<evidence type="ECO:0000256" key="1">
    <source>
        <dbReference type="ARBA" id="ARBA00003907"/>
    </source>
</evidence>
<sequence length="287" mass="32014">MGIKVQRTALGPTLIVALDQYSDPQVVPDPWAAPILPQRWRIPVRLGRSHAIRRSMIAATEKSVPGGWASLLCRKRYIDDAVREAVSRGLDAVVIIGAGYDTRAYRVPELAGIPIWEVDLPANVTAKSEGLARCFGRVPPEVSLVAADLETDSLMERLTGSGYDLGMTTFFVWESVTMYLPEQLVRRTLRELSGAVKGSELVFTHFRRDFLDGTALHGADNAYRRFVVREGLWKFGLNPEDVGSFLAEFGWQVMEQPGPSAYRERYLVPAGRSEPVSEIERAVRARR</sequence>
<dbReference type="AlphaFoldDB" id="A0A0J8U7F7"/>
<evidence type="ECO:0000256" key="2">
    <source>
        <dbReference type="ARBA" id="ARBA00008138"/>
    </source>
</evidence>
<dbReference type="GO" id="GO:0032259">
    <property type="term" value="P:methylation"/>
    <property type="evidence" value="ECO:0007669"/>
    <property type="project" value="UniProtKB-KW"/>
</dbReference>
<dbReference type="EC" id="2.1.1.-" evidence="6"/>
<dbReference type="NCBIfam" id="TIGR00027">
    <property type="entry name" value="mthyl_TIGR00027"/>
    <property type="match status" value="1"/>
</dbReference>
<keyword evidence="4 7" id="KW-0808">Transferase</keyword>
<dbReference type="EMBL" id="LFOD01000014">
    <property type="protein sequence ID" value="KMV17331.1"/>
    <property type="molecule type" value="Genomic_DNA"/>
</dbReference>
<dbReference type="Gene3D" id="3.40.50.150">
    <property type="entry name" value="Vaccinia Virus protein VP39"/>
    <property type="match status" value="1"/>
</dbReference>
<evidence type="ECO:0000256" key="4">
    <source>
        <dbReference type="ARBA" id="ARBA00022679"/>
    </source>
</evidence>
<dbReference type="GO" id="GO:0008168">
    <property type="term" value="F:methyltransferase activity"/>
    <property type="evidence" value="ECO:0007669"/>
    <property type="project" value="UniProtKB-UniRule"/>
</dbReference>
<dbReference type="Pfam" id="PF04072">
    <property type="entry name" value="LCM"/>
    <property type="match status" value="1"/>
</dbReference>
<comment type="similarity">
    <text evidence="2 6">Belongs to the UPF0677 family.</text>
</comment>
<evidence type="ECO:0000256" key="5">
    <source>
        <dbReference type="ARBA" id="ARBA00022691"/>
    </source>
</evidence>
<dbReference type="Proteomes" id="UP000037594">
    <property type="component" value="Unassembled WGS sequence"/>
</dbReference>
<keyword evidence="3 6" id="KW-0489">Methyltransferase</keyword>
<evidence type="ECO:0000256" key="6">
    <source>
        <dbReference type="RuleBase" id="RU362030"/>
    </source>
</evidence>